<feature type="transmembrane region" description="Helical" evidence="1">
    <location>
        <begin position="38"/>
        <end position="56"/>
    </location>
</feature>
<keyword evidence="1" id="KW-1133">Transmembrane helix</keyword>
<keyword evidence="3" id="KW-1185">Reference proteome</keyword>
<dbReference type="InterPro" id="IPR012156">
    <property type="entry name" value="Cold_shock_CspA"/>
</dbReference>
<protein>
    <submittedName>
        <fullName evidence="2">DUF1294 domain-containing protein</fullName>
    </submittedName>
</protein>
<dbReference type="GO" id="GO:0003676">
    <property type="term" value="F:nucleic acid binding"/>
    <property type="evidence" value="ECO:0007669"/>
    <property type="project" value="InterPro"/>
</dbReference>
<evidence type="ECO:0000313" key="3">
    <source>
        <dbReference type="Proteomes" id="UP001431532"/>
    </source>
</evidence>
<reference evidence="2" key="1">
    <citation type="submission" date="2023-05" db="EMBL/GenBank/DDBJ databases">
        <title>Mariniplasma microaerophilum sp. nov., a novel anaerobic mollicute isolated from terrestrial mud volcano, Taman Peninsula, Russia.</title>
        <authorList>
            <person name="Khomyakova M.A."/>
            <person name="Merkel A.Y."/>
            <person name="Slobodkin A.I."/>
        </authorList>
    </citation>
    <scope>NUCLEOTIDE SEQUENCE</scope>
    <source>
        <strain evidence="2">M4Ah</strain>
    </source>
</reference>
<dbReference type="EMBL" id="JASCXW010000029">
    <property type="protein sequence ID" value="MDI6453478.1"/>
    <property type="molecule type" value="Genomic_DNA"/>
</dbReference>
<dbReference type="AlphaFoldDB" id="A0AAW6UEP4"/>
<keyword evidence="1" id="KW-0812">Transmembrane</keyword>
<feature type="transmembrane region" description="Helical" evidence="1">
    <location>
        <begin position="6"/>
        <end position="22"/>
    </location>
</feature>
<gene>
    <name evidence="2" type="ORF">QJ521_07860</name>
</gene>
<dbReference type="InterPro" id="IPR010718">
    <property type="entry name" value="DUF1294"/>
</dbReference>
<proteinExistence type="predicted"/>
<comment type="caution">
    <text evidence="2">The sequence shown here is derived from an EMBL/GenBank/DDBJ whole genome shotgun (WGS) entry which is preliminary data.</text>
</comment>
<name>A0AAW6UEP4_9MOLU</name>
<evidence type="ECO:0000256" key="1">
    <source>
        <dbReference type="SAM" id="Phobius"/>
    </source>
</evidence>
<feature type="transmembrane region" description="Helical" evidence="1">
    <location>
        <begin position="68"/>
        <end position="86"/>
    </location>
</feature>
<dbReference type="RefSeq" id="WP_282839911.1">
    <property type="nucleotide sequence ID" value="NZ_JASCXW010000029.1"/>
</dbReference>
<dbReference type="Proteomes" id="UP001431532">
    <property type="component" value="Unassembled WGS sequence"/>
</dbReference>
<dbReference type="Pfam" id="PF06961">
    <property type="entry name" value="DUF1294"/>
    <property type="match status" value="1"/>
</dbReference>
<sequence>MIIYVTIILIMSVITYFAYAIDKKKSIQNKQRISEKSLFMLSILFGALGGILAMHFKRHKTKHFMFHFVNWLSLILHIYLGYLIDLHQLLVI</sequence>
<accession>A0AAW6UEP4</accession>
<evidence type="ECO:0000313" key="2">
    <source>
        <dbReference type="EMBL" id="MDI6453478.1"/>
    </source>
</evidence>
<organism evidence="2 3">
    <name type="scientific">Peloplasma aerotolerans</name>
    <dbReference type="NCBI Taxonomy" id="3044389"/>
    <lineage>
        <taxon>Bacteria</taxon>
        <taxon>Bacillati</taxon>
        <taxon>Mycoplasmatota</taxon>
        <taxon>Mollicutes</taxon>
        <taxon>Acholeplasmatales</taxon>
        <taxon>Acholeplasmataceae</taxon>
        <taxon>Peloplasma</taxon>
    </lineage>
</organism>
<keyword evidence="1" id="KW-0472">Membrane</keyword>
<dbReference type="PIRSF" id="PIRSF002599">
    <property type="entry name" value="Cold_shock_A"/>
    <property type="match status" value="1"/>
</dbReference>